<keyword evidence="4" id="KW-0378">Hydrolase</keyword>
<comment type="similarity">
    <text evidence="1">Belongs to the bacterial phospholipase C family.</text>
</comment>
<dbReference type="InterPro" id="IPR007312">
    <property type="entry name" value="Phosphoesterase"/>
</dbReference>
<dbReference type="Gene3D" id="3.40.720.10">
    <property type="entry name" value="Alkaline Phosphatase, subunit A"/>
    <property type="match status" value="1"/>
</dbReference>
<dbReference type="AlphaFoldDB" id="A0A969WAU5"/>
<evidence type="ECO:0000256" key="5">
    <source>
        <dbReference type="SAM" id="MobiDB-lite"/>
    </source>
</evidence>
<feature type="domain" description="Bacterial phospholipase C C-terminal" evidence="6">
    <location>
        <begin position="517"/>
        <end position="604"/>
    </location>
</feature>
<reference evidence="7" key="1">
    <citation type="submission" date="2020-03" db="EMBL/GenBank/DDBJ databases">
        <title>Solimonas marina sp. nov., isolated from deep seawater of the Pacific Ocean.</title>
        <authorList>
            <person name="Liu X."/>
            <person name="Lai Q."/>
            <person name="Sun F."/>
            <person name="Gai Y."/>
            <person name="Li G."/>
            <person name="Shao Z."/>
        </authorList>
    </citation>
    <scope>NUCLEOTIDE SEQUENCE</scope>
    <source>
        <strain evidence="7">C16B3</strain>
    </source>
</reference>
<dbReference type="InterPro" id="IPR017850">
    <property type="entry name" value="Alkaline_phosphatase_core_sf"/>
</dbReference>
<dbReference type="InterPro" id="IPR019546">
    <property type="entry name" value="TAT_signal_bac_arc"/>
</dbReference>
<evidence type="ECO:0000313" key="7">
    <source>
        <dbReference type="EMBL" id="NKF23114.1"/>
    </source>
</evidence>
<name>A0A969WAU5_9GAMM</name>
<dbReference type="PANTHER" id="PTHR31956">
    <property type="entry name" value="NON-SPECIFIC PHOSPHOLIPASE C4-RELATED"/>
    <property type="match status" value="1"/>
</dbReference>
<keyword evidence="3" id="KW-0732">Signal</keyword>
<dbReference type="EMBL" id="JAAVXB010000006">
    <property type="protein sequence ID" value="NKF23114.1"/>
    <property type="molecule type" value="Genomic_DNA"/>
</dbReference>
<dbReference type="InterPro" id="IPR008475">
    <property type="entry name" value="PLipase_C_C"/>
</dbReference>
<evidence type="ECO:0000259" key="6">
    <source>
        <dbReference type="Pfam" id="PF05506"/>
    </source>
</evidence>
<dbReference type="CDD" id="cd16014">
    <property type="entry name" value="PLC"/>
    <property type="match status" value="1"/>
</dbReference>
<evidence type="ECO:0000313" key="8">
    <source>
        <dbReference type="Proteomes" id="UP000653472"/>
    </source>
</evidence>
<accession>A0A969WAU5</accession>
<sequence length="716" mass="78349">MNGIDRRRFLKLAGGATAAAALPASIRRALAIPANNRSGTINDVEHVVILMQENRAFDHYLGTLPGVRGFGDRFTIPLPDGRSVWQQQYESDGATRLIQPYHLDQTQGNAQRVDGTPHGWADAHGAWDRGRLSRWPTYKKPQSMGHYSEAELPFQFALANAFTVCDAYFCAIHSSTNPNRIFHWTGSNDPRGTHGGPAIDNTWDGLAASTEGYTWTTYPERLEAAGVSWKLYQNLPNNFTDNPLAGFVPYRQANEAHGNNADGSPYPAYQDADNVGNPLYKGIANTLPGGNVANPNMLAQFRADIAAGALPQVTWIVAPDAYSEHPGPSSPVQGAWYTQQVLDALTADPELWSKTALIVNFDENDGFFDHVPPPCAPSLDDNGTRLGGATIAIDGETHSDGLIYGPGPRVPMYVISPWSRGGWVCSETFSHTSVLRFLEKRFGVAEPNQSPWRRAVCGDLTSAFNFVNPNDEALPSLPARSKLESDALRYAQELRPQVAVPDEAVQQAPTQQRLARPSRALPYELHATSRVDTGTNTLKLLFANSGSAAAVFHAYDRLHLEAPPRRYGLAPGTALEAEWSLAADNGQYDLWLLGPNGWHRHFTGLRTTASGADPEIRICYDVEQGGVHLDLRNHGDSACRFIVTPNAYFDDAPATIEVAAGDSGTWRRELTDSFRWYDFTVTLEDDSRFSRRFAGRVETGEPSVSDPEMGQASGGS</sequence>
<dbReference type="PROSITE" id="PS51318">
    <property type="entry name" value="TAT"/>
    <property type="match status" value="1"/>
</dbReference>
<dbReference type="RefSeq" id="WP_168148436.1">
    <property type="nucleotide sequence ID" value="NZ_JAAVXB010000006.1"/>
</dbReference>
<gene>
    <name evidence="7" type="ORF">G7Y82_12375</name>
</gene>
<organism evidence="7 8">
    <name type="scientific">Solimonas marina</name>
    <dbReference type="NCBI Taxonomy" id="2714601"/>
    <lineage>
        <taxon>Bacteria</taxon>
        <taxon>Pseudomonadati</taxon>
        <taxon>Pseudomonadota</taxon>
        <taxon>Gammaproteobacteria</taxon>
        <taxon>Nevskiales</taxon>
        <taxon>Nevskiaceae</taxon>
        <taxon>Solimonas</taxon>
    </lineage>
</organism>
<dbReference type="InterPro" id="IPR017767">
    <property type="entry name" value="PC-PLC"/>
</dbReference>
<feature type="domain" description="Bacterial phospholipase C C-terminal" evidence="6">
    <location>
        <begin position="614"/>
        <end position="696"/>
    </location>
</feature>
<evidence type="ECO:0000256" key="1">
    <source>
        <dbReference type="ARBA" id="ARBA00009717"/>
    </source>
</evidence>
<dbReference type="NCBIfam" id="TIGR01409">
    <property type="entry name" value="TAT_signal_seq"/>
    <property type="match status" value="1"/>
</dbReference>
<proteinExistence type="inferred from homology"/>
<dbReference type="InterPro" id="IPR006311">
    <property type="entry name" value="TAT_signal"/>
</dbReference>
<dbReference type="PANTHER" id="PTHR31956:SF36">
    <property type="entry name" value="NON-HEMOLYTIC PHOSPHOLIPASE C"/>
    <property type="match status" value="1"/>
</dbReference>
<dbReference type="GO" id="GO:0016042">
    <property type="term" value="P:lipid catabolic process"/>
    <property type="evidence" value="ECO:0007669"/>
    <property type="project" value="InterPro"/>
</dbReference>
<dbReference type="GO" id="GO:0034480">
    <property type="term" value="F:phosphatidylcholine phospholipase C activity"/>
    <property type="evidence" value="ECO:0007669"/>
    <property type="project" value="UniProtKB-EC"/>
</dbReference>
<evidence type="ECO:0000256" key="4">
    <source>
        <dbReference type="ARBA" id="ARBA00022801"/>
    </source>
</evidence>
<dbReference type="NCBIfam" id="TIGR03396">
    <property type="entry name" value="PC_PLC"/>
    <property type="match status" value="1"/>
</dbReference>
<protein>
    <recommendedName>
        <fullName evidence="2">phospholipase C</fullName>
        <ecNumber evidence="2">3.1.4.3</ecNumber>
    </recommendedName>
</protein>
<keyword evidence="8" id="KW-1185">Reference proteome</keyword>
<evidence type="ECO:0000256" key="2">
    <source>
        <dbReference type="ARBA" id="ARBA00012018"/>
    </source>
</evidence>
<feature type="region of interest" description="Disordered" evidence="5">
    <location>
        <begin position="695"/>
        <end position="716"/>
    </location>
</feature>
<comment type="caution">
    <text evidence="7">The sequence shown here is derived from an EMBL/GenBank/DDBJ whole genome shotgun (WGS) entry which is preliminary data.</text>
</comment>
<dbReference type="Proteomes" id="UP000653472">
    <property type="component" value="Unassembled WGS sequence"/>
</dbReference>
<dbReference type="EC" id="3.1.4.3" evidence="2"/>
<evidence type="ECO:0000256" key="3">
    <source>
        <dbReference type="ARBA" id="ARBA00022729"/>
    </source>
</evidence>
<dbReference type="Pfam" id="PF05506">
    <property type="entry name" value="PLipase_C_C"/>
    <property type="match status" value="2"/>
</dbReference>
<dbReference type="Pfam" id="PF04185">
    <property type="entry name" value="Phosphoesterase"/>
    <property type="match status" value="1"/>
</dbReference>